<name>A0A7X5C053_9BACL</name>
<feature type="transmembrane region" description="Helical" evidence="1">
    <location>
        <begin position="61"/>
        <end position="80"/>
    </location>
</feature>
<keyword evidence="1" id="KW-0812">Transmembrane</keyword>
<comment type="caution">
    <text evidence="2">The sequence shown here is derived from an EMBL/GenBank/DDBJ whole genome shotgun (WGS) entry which is preliminary data.</text>
</comment>
<feature type="transmembrane region" description="Helical" evidence="1">
    <location>
        <begin position="121"/>
        <end position="136"/>
    </location>
</feature>
<accession>A0A7X5C053</accession>
<evidence type="ECO:0000256" key="1">
    <source>
        <dbReference type="SAM" id="Phobius"/>
    </source>
</evidence>
<feature type="transmembrane region" description="Helical" evidence="1">
    <location>
        <begin position="36"/>
        <end position="54"/>
    </location>
</feature>
<proteinExistence type="predicted"/>
<dbReference type="Proteomes" id="UP000558113">
    <property type="component" value="Unassembled WGS sequence"/>
</dbReference>
<feature type="transmembrane region" description="Helical" evidence="1">
    <location>
        <begin position="92"/>
        <end position="109"/>
    </location>
</feature>
<evidence type="ECO:0000313" key="2">
    <source>
        <dbReference type="EMBL" id="NBC73353.1"/>
    </source>
</evidence>
<feature type="transmembrane region" description="Helical" evidence="1">
    <location>
        <begin position="142"/>
        <end position="158"/>
    </location>
</feature>
<dbReference type="OrthoDB" id="2678045at2"/>
<dbReference type="EMBL" id="JAAAMU010000030">
    <property type="protein sequence ID" value="NBC73353.1"/>
    <property type="molecule type" value="Genomic_DNA"/>
</dbReference>
<protein>
    <submittedName>
        <fullName evidence="2">Transposase</fullName>
    </submittedName>
</protein>
<gene>
    <name evidence="2" type="ORF">GT003_30700</name>
</gene>
<keyword evidence="1" id="KW-0472">Membrane</keyword>
<dbReference type="RefSeq" id="WP_161705236.1">
    <property type="nucleotide sequence ID" value="NZ_JAAAMU010000030.1"/>
</dbReference>
<sequence>MKGADEMIRGTLAEQDKVTIYQYQLKLKILVRDELYRSYLCAIAILAIFLLLMYRLDGVKALGIGILCSQFIHFLIIRLTLIRVDEPDYRRWGWRVLGVWIGYIPVAYMELGLFRRVHRHLFWLGLCAIGLLYPWANEATMISLTMSHIWFLAPRFIMIRRLRKSRRDGILKITATEVSYYHR</sequence>
<reference evidence="2 3" key="1">
    <citation type="submission" date="2020-01" db="EMBL/GenBank/DDBJ databases">
        <title>Paenibacillus soybeanensis sp. nov. isolated from the nodules of soybean (Glycine max(L.) Merr).</title>
        <authorList>
            <person name="Wang H."/>
        </authorList>
    </citation>
    <scope>NUCLEOTIDE SEQUENCE [LARGE SCALE GENOMIC DNA]</scope>
    <source>
        <strain evidence="2 3">DSM 23054</strain>
    </source>
</reference>
<evidence type="ECO:0000313" key="3">
    <source>
        <dbReference type="Proteomes" id="UP000558113"/>
    </source>
</evidence>
<keyword evidence="1" id="KW-1133">Transmembrane helix</keyword>
<dbReference type="AlphaFoldDB" id="A0A7X5C053"/>
<keyword evidence="3" id="KW-1185">Reference proteome</keyword>
<organism evidence="2 3">
    <name type="scientific">Paenibacillus sacheonensis</name>
    <dbReference type="NCBI Taxonomy" id="742054"/>
    <lineage>
        <taxon>Bacteria</taxon>
        <taxon>Bacillati</taxon>
        <taxon>Bacillota</taxon>
        <taxon>Bacilli</taxon>
        <taxon>Bacillales</taxon>
        <taxon>Paenibacillaceae</taxon>
        <taxon>Paenibacillus</taxon>
    </lineage>
</organism>